<dbReference type="InterPro" id="IPR059000">
    <property type="entry name" value="ATPase_P-type_domA"/>
</dbReference>
<evidence type="ECO:0000256" key="5">
    <source>
        <dbReference type="ARBA" id="ARBA00022989"/>
    </source>
</evidence>
<sequence length="694" mass="75016">MRAAVVHSLPGRIRLRTNPDTLRACGSPAMAGMARELSEIPGVRSAALNPRTGSILLHYDTGLLDEKGLCGILGQIDLEALIASVPRTEEKEESSPGWAYIAYQLFRLFRPPALKPLFTILGAIPYIAEGLRSLGGMKMDVSLLDASVISLSLAQKNYSSASTLMMLLRTGQYLEQWARRRSRENLAAAISLKVGQVWVRRDGQDEQIPYSLLEPGDQVVLRAGTLIPVDGKVIEGNATVNESSMTGEPLAVSRTAGASVHAGTVIEEGELIVEVLRKGDDTRFQKIIQLIEDSEAAKAKTESRANELANKAVPFSFIAAGLTALLNGNFQKAQVVLSVDFSCAIKLSTPLVFISAMREGLNNGVFFKGGAPMEDFARVDTIVFDKTGTLTKAAPALERIIPYNGYKETEVLKIAACLEEHFPHPVAKAVVKHALEMGVEHREKHTTVKYIAAHGIATEYDGQLTLIGSRHFVSDDEGIDISIAAADEAAAAGEGRSVLYLAREGKLAGLLVIDDPLREEAMEVIAMLRKLGIKRIYLLSGDNKRTTERIARKLGADGFRGELLPQEKTDLVKALKKLGCAVAVVGDGMNDSPAMSAADVGIAMKDGADLARSVADITLRDPSLYPLVIARLMSQRAMKRIHDNTVTAISINSALILMSIFGNFTTTNSVWLHNLTTLGVSMNSMRPLLPEGKR</sequence>
<protein>
    <recommendedName>
        <fullName evidence="7">P-type Zn(2+) transporter</fullName>
        <ecNumber evidence="7">7.2.2.12</ecNumber>
    </recommendedName>
</protein>
<feature type="domain" description="P-type ATPase A" evidence="10">
    <location>
        <begin position="195"/>
        <end position="292"/>
    </location>
</feature>
<dbReference type="InterPro" id="IPR018303">
    <property type="entry name" value="ATPase_P-typ_P_site"/>
</dbReference>
<dbReference type="NCBIfam" id="TIGR01494">
    <property type="entry name" value="ATPase_P-type"/>
    <property type="match status" value="1"/>
</dbReference>
<keyword evidence="9" id="KW-1003">Cell membrane</keyword>
<dbReference type="SUPFAM" id="SSF56784">
    <property type="entry name" value="HAD-like"/>
    <property type="match status" value="1"/>
</dbReference>
<reference evidence="12" key="1">
    <citation type="submission" date="2009-12" db="EMBL/GenBank/DDBJ databases">
        <title>Complete sequence of Treponema primitia strain ZAS-2.</title>
        <authorList>
            <person name="Tetu S.G."/>
            <person name="Matson E."/>
            <person name="Ren Q."/>
            <person name="Seshadri R."/>
            <person name="Elbourne L."/>
            <person name="Hassan K.A."/>
            <person name="Durkin A."/>
            <person name="Radune D."/>
            <person name="Mohamoud Y."/>
            <person name="Shay R."/>
            <person name="Jin S."/>
            <person name="Zhang X."/>
            <person name="Lucey K."/>
            <person name="Ballor N.R."/>
            <person name="Ottesen E."/>
            <person name="Rosenthal R."/>
            <person name="Allen A."/>
            <person name="Leadbetter J.R."/>
            <person name="Paulsen I.T."/>
        </authorList>
    </citation>
    <scope>NUCLEOTIDE SEQUENCE [LARGE SCALE GENOMIC DNA]</scope>
    <source>
        <strain evidence="12">ATCC BAA-887 / DSM 12427 / ZAS-2</strain>
    </source>
</reference>
<keyword evidence="9" id="KW-0067">ATP-binding</keyword>
<keyword evidence="3" id="KW-0812">Transmembrane</keyword>
<dbReference type="AlphaFoldDB" id="F5YIT8"/>
<dbReference type="Gene3D" id="3.40.1110.10">
    <property type="entry name" value="Calcium-transporting ATPase, cytoplasmic domain N"/>
    <property type="match status" value="1"/>
</dbReference>
<dbReference type="InterPro" id="IPR027256">
    <property type="entry name" value="P-typ_ATPase_IB"/>
</dbReference>
<dbReference type="InterPro" id="IPR008250">
    <property type="entry name" value="ATPase_P-typ_transduc_dom_A_sf"/>
</dbReference>
<dbReference type="Proteomes" id="UP000009223">
    <property type="component" value="Chromosome"/>
</dbReference>
<keyword evidence="9" id="KW-0479">Metal-binding</keyword>
<dbReference type="eggNOG" id="COG2217">
    <property type="taxonomic scope" value="Bacteria"/>
</dbReference>
<evidence type="ECO:0000256" key="9">
    <source>
        <dbReference type="RuleBase" id="RU362081"/>
    </source>
</evidence>
<keyword evidence="5" id="KW-1133">Transmembrane helix</keyword>
<dbReference type="Pfam" id="PF19991">
    <property type="entry name" value="HMA_2"/>
    <property type="match status" value="1"/>
</dbReference>
<dbReference type="SFLD" id="SFLDF00027">
    <property type="entry name" value="p-type_atpase"/>
    <property type="match status" value="1"/>
</dbReference>
<keyword evidence="9" id="KW-0547">Nucleotide-binding</keyword>
<reference evidence="11 12" key="2">
    <citation type="journal article" date="2011" name="ISME J.">
        <title>RNA-seq reveals cooperative metabolic interactions between two termite-gut spirochete species in co-culture.</title>
        <authorList>
            <person name="Rosenthal A.Z."/>
            <person name="Matson E.G."/>
            <person name="Eldar A."/>
            <person name="Leadbetter J.R."/>
        </authorList>
    </citation>
    <scope>NUCLEOTIDE SEQUENCE [LARGE SCALE GENOMIC DNA]</scope>
    <source>
        <strain evidence="12">ATCC BAA-887 / DSM 12427 / ZAS-2</strain>
    </source>
</reference>
<dbReference type="STRING" id="545694.TREPR_3537"/>
<evidence type="ECO:0000256" key="3">
    <source>
        <dbReference type="ARBA" id="ARBA00022692"/>
    </source>
</evidence>
<dbReference type="PROSITE" id="PS01229">
    <property type="entry name" value="COF_2"/>
    <property type="match status" value="1"/>
</dbReference>
<dbReference type="InterPro" id="IPR023214">
    <property type="entry name" value="HAD_sf"/>
</dbReference>
<dbReference type="NCBIfam" id="TIGR01525">
    <property type="entry name" value="ATPase-IB_hvy"/>
    <property type="match status" value="1"/>
</dbReference>
<keyword evidence="6" id="KW-0472">Membrane</keyword>
<evidence type="ECO:0000256" key="8">
    <source>
        <dbReference type="ARBA" id="ARBA00047308"/>
    </source>
</evidence>
<comment type="catalytic activity">
    <reaction evidence="8">
        <text>Zn(2+)(in) + ATP + H2O = Zn(2+)(out) + ADP + phosphate + H(+)</text>
        <dbReference type="Rhea" id="RHEA:20621"/>
        <dbReference type="ChEBI" id="CHEBI:15377"/>
        <dbReference type="ChEBI" id="CHEBI:15378"/>
        <dbReference type="ChEBI" id="CHEBI:29105"/>
        <dbReference type="ChEBI" id="CHEBI:30616"/>
        <dbReference type="ChEBI" id="CHEBI:43474"/>
        <dbReference type="ChEBI" id="CHEBI:456216"/>
        <dbReference type="EC" id="7.2.2.12"/>
    </reaction>
</comment>
<dbReference type="SFLD" id="SFLDG00002">
    <property type="entry name" value="C1.7:_P-type_atpase_like"/>
    <property type="match status" value="1"/>
</dbReference>
<dbReference type="PANTHER" id="PTHR48085:SF5">
    <property type="entry name" value="CADMIUM_ZINC-TRANSPORTING ATPASE HMA4-RELATED"/>
    <property type="match status" value="1"/>
</dbReference>
<dbReference type="Pfam" id="PF00122">
    <property type="entry name" value="E1-E2_ATPase"/>
    <property type="match status" value="1"/>
</dbReference>
<dbReference type="Gene3D" id="3.40.50.1000">
    <property type="entry name" value="HAD superfamily/HAD-like"/>
    <property type="match status" value="1"/>
</dbReference>
<evidence type="ECO:0000256" key="7">
    <source>
        <dbReference type="ARBA" id="ARBA00039097"/>
    </source>
</evidence>
<comment type="similarity">
    <text evidence="2 9">Belongs to the cation transport ATPase (P-type) (TC 3.A.3) family. Type IB subfamily.</text>
</comment>
<dbReference type="InterPro" id="IPR023299">
    <property type="entry name" value="ATPase_P-typ_cyto_dom_N"/>
</dbReference>
<dbReference type="HOGENOM" id="CLU_001771_6_3_12"/>
<dbReference type="GO" id="GO:0016463">
    <property type="term" value="F:P-type zinc transporter activity"/>
    <property type="evidence" value="ECO:0007669"/>
    <property type="project" value="UniProtKB-EC"/>
</dbReference>
<organism evidence="11 12">
    <name type="scientific">Treponema primitia (strain ATCC BAA-887 / DSM 12427 / ZAS-2)</name>
    <dbReference type="NCBI Taxonomy" id="545694"/>
    <lineage>
        <taxon>Bacteria</taxon>
        <taxon>Pseudomonadati</taxon>
        <taxon>Spirochaetota</taxon>
        <taxon>Spirochaetia</taxon>
        <taxon>Spirochaetales</taxon>
        <taxon>Treponemataceae</taxon>
        <taxon>Treponema</taxon>
    </lineage>
</organism>
<dbReference type="RefSeq" id="WP_015706759.1">
    <property type="nucleotide sequence ID" value="NC_015578.1"/>
</dbReference>
<keyword evidence="4" id="KW-1278">Translocase</keyword>
<dbReference type="InterPro" id="IPR036412">
    <property type="entry name" value="HAD-like_sf"/>
</dbReference>
<dbReference type="GO" id="GO:0005524">
    <property type="term" value="F:ATP binding"/>
    <property type="evidence" value="ECO:0007669"/>
    <property type="project" value="UniProtKB-UniRule"/>
</dbReference>
<dbReference type="GO" id="GO:0046872">
    <property type="term" value="F:metal ion binding"/>
    <property type="evidence" value="ECO:0007669"/>
    <property type="project" value="UniProtKB-KW"/>
</dbReference>
<name>F5YIT8_TREPZ</name>
<gene>
    <name evidence="11" type="ordered locus">TREPR_3537</name>
</gene>
<evidence type="ECO:0000256" key="4">
    <source>
        <dbReference type="ARBA" id="ARBA00022967"/>
    </source>
</evidence>
<evidence type="ECO:0000256" key="6">
    <source>
        <dbReference type="ARBA" id="ARBA00023136"/>
    </source>
</evidence>
<evidence type="ECO:0000259" key="10">
    <source>
        <dbReference type="Pfam" id="PF00122"/>
    </source>
</evidence>
<dbReference type="KEGG" id="tpi:TREPR_3537"/>
<dbReference type="GO" id="GO:0016887">
    <property type="term" value="F:ATP hydrolysis activity"/>
    <property type="evidence" value="ECO:0007669"/>
    <property type="project" value="InterPro"/>
</dbReference>
<dbReference type="PRINTS" id="PR00120">
    <property type="entry name" value="HATPASE"/>
</dbReference>
<dbReference type="Pfam" id="PF00702">
    <property type="entry name" value="Hydrolase"/>
    <property type="match status" value="1"/>
</dbReference>
<dbReference type="InterPro" id="IPR001757">
    <property type="entry name" value="P_typ_ATPase"/>
</dbReference>
<dbReference type="GO" id="GO:0015086">
    <property type="term" value="F:cadmium ion transmembrane transporter activity"/>
    <property type="evidence" value="ECO:0007669"/>
    <property type="project" value="TreeGrafter"/>
</dbReference>
<dbReference type="EMBL" id="CP001843">
    <property type="protein sequence ID" value="AEF83576.1"/>
    <property type="molecule type" value="Genomic_DNA"/>
</dbReference>
<accession>F5YIT8</accession>
<dbReference type="InterPro" id="IPR051014">
    <property type="entry name" value="Cation_Transport_ATPase_IB"/>
</dbReference>
<dbReference type="PROSITE" id="PS00154">
    <property type="entry name" value="ATPASE_E1_E2"/>
    <property type="match status" value="1"/>
</dbReference>
<evidence type="ECO:0000313" key="12">
    <source>
        <dbReference type="Proteomes" id="UP000009223"/>
    </source>
</evidence>
<proteinExistence type="inferred from homology"/>
<evidence type="ECO:0000313" key="11">
    <source>
        <dbReference type="EMBL" id="AEF83576.1"/>
    </source>
</evidence>
<dbReference type="SUPFAM" id="SSF81653">
    <property type="entry name" value="Calcium ATPase, transduction domain A"/>
    <property type="match status" value="1"/>
</dbReference>
<dbReference type="EC" id="7.2.2.12" evidence="7"/>
<dbReference type="InterPro" id="IPR044492">
    <property type="entry name" value="P_typ_ATPase_HD_dom"/>
</dbReference>
<dbReference type="SFLD" id="SFLDS00003">
    <property type="entry name" value="Haloacid_Dehalogenase"/>
    <property type="match status" value="1"/>
</dbReference>
<dbReference type="OrthoDB" id="9760364at2"/>
<dbReference type="PRINTS" id="PR00119">
    <property type="entry name" value="CATATPASE"/>
</dbReference>
<comment type="subcellular location">
    <subcellularLocation>
        <location evidence="9">Cell membrane</location>
    </subcellularLocation>
    <subcellularLocation>
        <location evidence="1">Membrane</location>
    </subcellularLocation>
</comment>
<evidence type="ECO:0000256" key="1">
    <source>
        <dbReference type="ARBA" id="ARBA00004370"/>
    </source>
</evidence>
<dbReference type="Gene3D" id="2.70.150.10">
    <property type="entry name" value="Calcium-transporting ATPase, cytoplasmic transduction domain A"/>
    <property type="match status" value="1"/>
</dbReference>
<evidence type="ECO:0000256" key="2">
    <source>
        <dbReference type="ARBA" id="ARBA00006024"/>
    </source>
</evidence>
<dbReference type="PANTHER" id="PTHR48085">
    <property type="entry name" value="CADMIUM/ZINC-TRANSPORTING ATPASE HMA2-RELATED"/>
    <property type="match status" value="1"/>
</dbReference>
<dbReference type="GO" id="GO:0005886">
    <property type="term" value="C:plasma membrane"/>
    <property type="evidence" value="ECO:0007669"/>
    <property type="project" value="UniProtKB-SubCell"/>
</dbReference>
<keyword evidence="12" id="KW-1185">Reference proteome</keyword>